<dbReference type="AlphaFoldDB" id="W0DY90"/>
<evidence type="ECO:0000256" key="7">
    <source>
        <dbReference type="ARBA" id="ARBA00022989"/>
    </source>
</evidence>
<keyword evidence="5 9" id="KW-0812">Transmembrane</keyword>
<evidence type="ECO:0000313" key="12">
    <source>
        <dbReference type="Proteomes" id="UP000005380"/>
    </source>
</evidence>
<dbReference type="HOGENOM" id="CLU_056154_0_0_6"/>
<dbReference type="RefSeq" id="WP_006459155.1">
    <property type="nucleotide sequence ID" value="NZ_CP007030.1"/>
</dbReference>
<dbReference type="GO" id="GO:0015341">
    <property type="term" value="F:zinc efflux antiporter activity"/>
    <property type="evidence" value="ECO:0007669"/>
    <property type="project" value="TreeGrafter"/>
</dbReference>
<evidence type="ECO:0000256" key="1">
    <source>
        <dbReference type="ARBA" id="ARBA00004141"/>
    </source>
</evidence>
<keyword evidence="4" id="KW-0408">Iron</keyword>
<proteinExistence type="inferred from homology"/>
<dbReference type="NCBIfam" id="TIGR01297">
    <property type="entry name" value="CDF"/>
    <property type="match status" value="1"/>
</dbReference>
<dbReference type="PANTHER" id="PTHR43840">
    <property type="entry name" value="MITOCHONDRIAL METAL TRANSPORTER 1-RELATED"/>
    <property type="match status" value="1"/>
</dbReference>
<dbReference type="STRING" id="717772.THIAE_03990"/>
<dbReference type="EMBL" id="CP007030">
    <property type="protein sequence ID" value="AHF02218.1"/>
    <property type="molecule type" value="Genomic_DNA"/>
</dbReference>
<feature type="transmembrane region" description="Helical" evidence="9">
    <location>
        <begin position="20"/>
        <end position="41"/>
    </location>
</feature>
<dbReference type="Proteomes" id="UP000005380">
    <property type="component" value="Chromosome"/>
</dbReference>
<evidence type="ECO:0000256" key="4">
    <source>
        <dbReference type="ARBA" id="ARBA00022496"/>
    </source>
</evidence>
<dbReference type="InterPro" id="IPR027469">
    <property type="entry name" value="Cation_efflux_TMD_sf"/>
</dbReference>
<feature type="transmembrane region" description="Helical" evidence="9">
    <location>
        <begin position="87"/>
        <end position="109"/>
    </location>
</feature>
<feature type="transmembrane region" description="Helical" evidence="9">
    <location>
        <begin position="115"/>
        <end position="137"/>
    </location>
</feature>
<reference evidence="11 12" key="1">
    <citation type="submission" date="2013-12" db="EMBL/GenBank/DDBJ databases">
        <authorList>
            <consortium name="DOE Joint Genome Institute"/>
            <person name="Kappler U."/>
            <person name="Huntemann M."/>
            <person name="Han J."/>
            <person name="Chen A."/>
            <person name="Kyrpides N."/>
            <person name="Mavromatis K."/>
            <person name="Markowitz V."/>
            <person name="Palaniappan K."/>
            <person name="Ivanova N."/>
            <person name="Schaumberg A."/>
            <person name="Pati A."/>
            <person name="Liolios K."/>
            <person name="Nordberg H.P."/>
            <person name="Cantor M.N."/>
            <person name="Hua S.X."/>
            <person name="Woyke T."/>
        </authorList>
    </citation>
    <scope>NUCLEOTIDE SEQUENCE [LARGE SCALE GENOMIC DNA]</scope>
    <source>
        <strain evidence="12">AL2</strain>
    </source>
</reference>
<evidence type="ECO:0000256" key="8">
    <source>
        <dbReference type="ARBA" id="ARBA00023136"/>
    </source>
</evidence>
<comment type="similarity">
    <text evidence="2">Belongs to the cation diffusion facilitator (CDF) transporter (TC 2.A.4) family. FieF subfamily.</text>
</comment>
<organism evidence="11 12">
    <name type="scientific">Thiomicrospira aerophila AL3</name>
    <dbReference type="NCBI Taxonomy" id="717772"/>
    <lineage>
        <taxon>Bacteria</taxon>
        <taxon>Pseudomonadati</taxon>
        <taxon>Pseudomonadota</taxon>
        <taxon>Gammaproteobacteria</taxon>
        <taxon>Thiotrichales</taxon>
        <taxon>Piscirickettsiaceae</taxon>
        <taxon>Thiomicrospira</taxon>
    </lineage>
</organism>
<dbReference type="InParanoid" id="W0DY90"/>
<protein>
    <recommendedName>
        <fullName evidence="10">Cation efflux protein transmembrane domain-containing protein</fullName>
    </recommendedName>
</protein>
<keyword evidence="6" id="KW-0862">Zinc</keyword>
<dbReference type="Pfam" id="PF01545">
    <property type="entry name" value="Cation_efflux"/>
    <property type="match status" value="1"/>
</dbReference>
<dbReference type="KEGG" id="tao:THIAE_03990"/>
<dbReference type="Gene3D" id="1.20.1510.10">
    <property type="entry name" value="Cation efflux protein transmembrane domain"/>
    <property type="match status" value="1"/>
</dbReference>
<keyword evidence="6" id="KW-0406">Ion transport</keyword>
<dbReference type="InterPro" id="IPR058533">
    <property type="entry name" value="Cation_efflux_TM"/>
</dbReference>
<dbReference type="GO" id="GO:0015086">
    <property type="term" value="F:cadmium ion transmembrane transporter activity"/>
    <property type="evidence" value="ECO:0007669"/>
    <property type="project" value="TreeGrafter"/>
</dbReference>
<feature type="transmembrane region" description="Helical" evidence="9">
    <location>
        <begin position="188"/>
        <end position="209"/>
    </location>
</feature>
<dbReference type="PANTHER" id="PTHR43840:SF15">
    <property type="entry name" value="MITOCHONDRIAL METAL TRANSPORTER 1-RELATED"/>
    <property type="match status" value="1"/>
</dbReference>
<evidence type="ECO:0000256" key="2">
    <source>
        <dbReference type="ARBA" id="ARBA00010212"/>
    </source>
</evidence>
<gene>
    <name evidence="11" type="ORF">THIAE_03990</name>
</gene>
<evidence type="ECO:0000256" key="6">
    <source>
        <dbReference type="ARBA" id="ARBA00022906"/>
    </source>
</evidence>
<keyword evidence="4" id="KW-0410">Iron transport</keyword>
<name>W0DY90_9GAMM</name>
<dbReference type="eggNOG" id="COG3965">
    <property type="taxonomic scope" value="Bacteria"/>
</dbReference>
<keyword evidence="7 9" id="KW-1133">Transmembrane helix</keyword>
<keyword evidence="3" id="KW-0813">Transport</keyword>
<evidence type="ECO:0000256" key="5">
    <source>
        <dbReference type="ARBA" id="ARBA00022692"/>
    </source>
</evidence>
<feature type="transmembrane region" description="Helical" evidence="9">
    <location>
        <begin position="157"/>
        <end position="176"/>
    </location>
</feature>
<dbReference type="InterPro" id="IPR050291">
    <property type="entry name" value="CDF_Transporter"/>
</dbReference>
<dbReference type="InterPro" id="IPR002524">
    <property type="entry name" value="Cation_efflux"/>
</dbReference>
<dbReference type="OrthoDB" id="268546at2"/>
<evidence type="ECO:0000256" key="3">
    <source>
        <dbReference type="ARBA" id="ARBA00022448"/>
    </source>
</evidence>
<dbReference type="SUPFAM" id="SSF161111">
    <property type="entry name" value="Cation efflux protein transmembrane domain-like"/>
    <property type="match status" value="1"/>
</dbReference>
<keyword evidence="12" id="KW-1185">Reference proteome</keyword>
<comment type="subcellular location">
    <subcellularLocation>
        <location evidence="1">Membrane</location>
        <topology evidence="1">Multi-pass membrane protein</topology>
    </subcellularLocation>
</comment>
<dbReference type="GO" id="GO:0015093">
    <property type="term" value="F:ferrous iron transmembrane transporter activity"/>
    <property type="evidence" value="ECO:0007669"/>
    <property type="project" value="TreeGrafter"/>
</dbReference>
<feature type="transmembrane region" description="Helical" evidence="9">
    <location>
        <begin position="47"/>
        <end position="66"/>
    </location>
</feature>
<evidence type="ECO:0000313" key="11">
    <source>
        <dbReference type="EMBL" id="AHF02218.1"/>
    </source>
</evidence>
<sequence length="321" mass="36193">MSTHQQLLNKLERRALNFSVWGNVFMVIIGVGFAIVSASEAIMLDGLYSFIHLLIALLTIRVSKLVMKPSNDDYPFGYWMYEPMINLAKGLMIITLLALALFNAFAALYSGGNDVVLDMAIFYAVLATVGCFVSAWIVGRLGERAQSPLAMVDAKNWLVDGYISAAMLVVFIAAYFVLDTQWAHWVPYFDPIMVIVLVALIVVVPLSIMRDAWHEIVGKHPGDDIEDTIRDLIDSVISTALHNGYRLRLVMTGRFLLVHIYFKVEADSPLNSIEALDDVREQLYQAFRKHYPFVAMDVVFTQQDKWQKIATGESEFVQSQQ</sequence>
<feature type="domain" description="Cation efflux protein transmembrane" evidence="10">
    <location>
        <begin position="19"/>
        <end position="214"/>
    </location>
</feature>
<keyword evidence="6" id="KW-0864">Zinc transport</keyword>
<accession>W0DY90</accession>
<evidence type="ECO:0000259" key="10">
    <source>
        <dbReference type="Pfam" id="PF01545"/>
    </source>
</evidence>
<dbReference type="GO" id="GO:0005886">
    <property type="term" value="C:plasma membrane"/>
    <property type="evidence" value="ECO:0007669"/>
    <property type="project" value="TreeGrafter"/>
</dbReference>
<dbReference type="GO" id="GO:0006882">
    <property type="term" value="P:intracellular zinc ion homeostasis"/>
    <property type="evidence" value="ECO:0007669"/>
    <property type="project" value="TreeGrafter"/>
</dbReference>
<evidence type="ECO:0000256" key="9">
    <source>
        <dbReference type="SAM" id="Phobius"/>
    </source>
</evidence>
<keyword evidence="8 9" id="KW-0472">Membrane</keyword>